<feature type="compositionally biased region" description="Polar residues" evidence="1">
    <location>
        <begin position="602"/>
        <end position="611"/>
    </location>
</feature>
<feature type="region of interest" description="Disordered" evidence="1">
    <location>
        <begin position="262"/>
        <end position="312"/>
    </location>
</feature>
<feature type="compositionally biased region" description="Polar residues" evidence="1">
    <location>
        <begin position="510"/>
        <end position="526"/>
    </location>
</feature>
<feature type="compositionally biased region" description="Low complexity" evidence="1">
    <location>
        <begin position="278"/>
        <end position="294"/>
    </location>
</feature>
<feature type="region of interest" description="Disordered" evidence="1">
    <location>
        <begin position="1"/>
        <end position="120"/>
    </location>
</feature>
<feature type="compositionally biased region" description="Basic residues" evidence="1">
    <location>
        <begin position="1036"/>
        <end position="1045"/>
    </location>
</feature>
<feature type="region of interest" description="Disordered" evidence="1">
    <location>
        <begin position="1281"/>
        <end position="1308"/>
    </location>
</feature>
<feature type="compositionally biased region" description="Basic and acidic residues" evidence="1">
    <location>
        <begin position="49"/>
        <end position="61"/>
    </location>
</feature>
<feature type="compositionally biased region" description="Polar residues" evidence="1">
    <location>
        <begin position="85"/>
        <end position="95"/>
    </location>
</feature>
<feature type="compositionally biased region" description="Basic and acidic residues" evidence="1">
    <location>
        <begin position="97"/>
        <end position="116"/>
    </location>
</feature>
<feature type="compositionally biased region" description="Basic residues" evidence="1">
    <location>
        <begin position="265"/>
        <end position="274"/>
    </location>
</feature>
<organism evidence="2 3">
    <name type="scientific">Galeopterus variegatus</name>
    <name type="common">Malayan flying lemur</name>
    <name type="synonym">Cynocephalus variegatus</name>
    <dbReference type="NCBI Taxonomy" id="482537"/>
    <lineage>
        <taxon>Eukaryota</taxon>
        <taxon>Metazoa</taxon>
        <taxon>Chordata</taxon>
        <taxon>Craniata</taxon>
        <taxon>Vertebrata</taxon>
        <taxon>Euteleostomi</taxon>
        <taxon>Mammalia</taxon>
        <taxon>Eutheria</taxon>
        <taxon>Euarchontoglires</taxon>
        <taxon>Dermoptera</taxon>
        <taxon>Cynocephalidae</taxon>
        <taxon>Galeopterus</taxon>
    </lineage>
</organism>
<feature type="compositionally biased region" description="Low complexity" evidence="1">
    <location>
        <begin position="1049"/>
        <end position="1065"/>
    </location>
</feature>
<feature type="compositionally biased region" description="Basic and acidic residues" evidence="1">
    <location>
        <begin position="74"/>
        <end position="83"/>
    </location>
</feature>
<accession>A0ABM0SIL5</accession>
<keyword evidence="2" id="KW-1185">Reference proteome</keyword>
<sequence length="1357" mass="151903">MANGKGQGSGQCRTIESKEGIEAKEMERSFVSNSAESTSQPAGQTCQKNIKDREKEVKGDTSEAVFHQTGAVGKSKENGDEHMSASINGKQNSSFLPKDKKQPPSDSKIHRGKENDDSPLTISHQLKKILPVVMFNDCEESLSGKITLQDFPSTVEAIKPAKGKFITEVKCGAFDVQIEIKKSFSCKTGIQFPTKNRYPKYHCSFRNYFPKNKNIFVELKPKVPSKYKEKIARTEIPSLKISIAGKETKVKYMSNKQNILINITHPKRRRKITKYRNTPSSHTTKESSSSPSQSGIRDPEKRQLKNKHQNSDCFHGSSPIVFAVQKEENFDTVVVSLTSTPEKGKNNPDTLSSVLDDCKVESAICQQKVFKINQNTPRKKHFSEAETLLKNIPSNSHDTLKTTSLSNTDLSKMPFEDPKDVDKERKINFDIPENITSNSHMQQSTKGINYLPSTITNIFPVQDGKDSNFCSLSSLSMQLLGEKGANIYCKGSETPPAECCENSNSVSFPSSRNALKSSTSFSPSHWTTRHSESKETSGNTFSFQHYAESVIDYEREHADVTDRNLIKAVLNSDSHMKAQQLLARKRTQCLTPMPISCSSLAAESPLNSVSHSTEEWDQMESQASHPETAAPSETKVPVMTFLTDELEQRLITQNNKEDTVDSNCPMGMKNSKESPSSLRNVEKDKCQLTPVAKNECHRDFENLSNENHDEVCFQMDFPPNTAESNCAVCATDNLFLFEKTLTNVADQYGNQDEKRLGLTSCKQEPAECQRISSTRSNSEDENKNDSNENYYHQIDILLSPQKQKALKGTSQPAGQTCQKNIKDREKEVKGDTSEAVFHQTGAVGKSKENGDEHMSASINGKQNSSFLPKDKKQPPSDSKIHRGKENDDSPLTISHQLKKILPVVMFNDCEESLSGKITLQDFPSTVEAIKPAKGKFITEVKCGAFDVQIEIKKSFSCKTGIQFPTKNRYPKYHCSFRNYFPKNKNIFVELKPKVPSKYKEKIARTEIPSLKISIAGKETKVKYMSNKQNILINITHPKRRRKITKYRNTPSSHTTKESSSSPSQSGIRDPEKRQLKNKHQNSDCFHGSSPIVFAVQKEENFDTVVVSLTSTPEKGKNNPDTLSSVLDDCKVESAICQQKVFKINQNTPRKKHFSEAETLLKNIPSNSHDTLKTTSLSNTDLSKMPFEDPKDVDKERKINFDIPENITSNSHMQQSTKGINYLPSTITNIFPVQDGKDSNFCSLSSLSMQLLGEKGANIYCKGSETPPAECCENSNSVSFPSSRNALKSSTSFSPSHWTTRHSESKETSGNTFSFQHYAESVIDYEREHADVTDRNLIKAVLNSDSHMKAQQLLQPSC</sequence>
<feature type="compositionally biased region" description="Polar residues" evidence="1">
    <location>
        <begin position="1281"/>
        <end position="1297"/>
    </location>
</feature>
<feature type="region of interest" description="Disordered" evidence="1">
    <location>
        <begin position="824"/>
        <end position="891"/>
    </location>
</feature>
<feature type="compositionally biased region" description="Basic and acidic residues" evidence="1">
    <location>
        <begin position="845"/>
        <end position="854"/>
    </location>
</feature>
<feature type="region of interest" description="Disordered" evidence="1">
    <location>
        <begin position="1034"/>
        <end position="1083"/>
    </location>
</feature>
<name>A0ABM0SIL5_GALVR</name>
<evidence type="ECO:0000313" key="3">
    <source>
        <dbReference type="RefSeq" id="XP_008592706.1"/>
    </source>
</evidence>
<dbReference type="Proteomes" id="UP000694923">
    <property type="component" value="Unplaced"/>
</dbReference>
<evidence type="ECO:0000256" key="1">
    <source>
        <dbReference type="SAM" id="MobiDB-lite"/>
    </source>
</evidence>
<feature type="region of interest" description="Disordered" evidence="1">
    <location>
        <begin position="602"/>
        <end position="632"/>
    </location>
</feature>
<dbReference type="GeneID" id="103610281"/>
<proteinExistence type="predicted"/>
<feature type="region of interest" description="Disordered" evidence="1">
    <location>
        <begin position="510"/>
        <end position="537"/>
    </location>
</feature>
<feature type="region of interest" description="Disordered" evidence="1">
    <location>
        <begin position="657"/>
        <end position="680"/>
    </location>
</feature>
<feature type="compositionally biased region" description="Polar residues" evidence="1">
    <location>
        <begin position="30"/>
        <end position="48"/>
    </location>
</feature>
<evidence type="ECO:0000313" key="2">
    <source>
        <dbReference type="Proteomes" id="UP000694923"/>
    </source>
</evidence>
<feature type="compositionally biased region" description="Basic and acidic residues" evidence="1">
    <location>
        <begin position="868"/>
        <end position="887"/>
    </location>
</feature>
<gene>
    <name evidence="3" type="primary">LOC103610281</name>
</gene>
<feature type="compositionally biased region" description="Polar residues" evidence="1">
    <location>
        <begin position="856"/>
        <end position="866"/>
    </location>
</feature>
<feature type="compositionally biased region" description="Basic and acidic residues" evidence="1">
    <location>
        <begin position="15"/>
        <end position="28"/>
    </location>
</feature>
<dbReference type="RefSeq" id="XP_008592706.1">
    <property type="nucleotide sequence ID" value="XM_008594484.1"/>
</dbReference>
<protein>
    <submittedName>
        <fullName evidence="3">Uncharacterized protein LOC103610281</fullName>
    </submittedName>
</protein>
<reference evidence="3" key="1">
    <citation type="submission" date="2025-08" db="UniProtKB">
        <authorList>
            <consortium name="RefSeq"/>
        </authorList>
    </citation>
    <scope>IDENTIFICATION</scope>
</reference>